<dbReference type="NCBIfam" id="TIGR00350">
    <property type="entry name" value="lytR_cpsA_psr"/>
    <property type="match status" value="1"/>
</dbReference>
<dbReference type="EMBL" id="BAAAPN010000043">
    <property type="protein sequence ID" value="GAA1757817.1"/>
    <property type="molecule type" value="Genomic_DNA"/>
</dbReference>
<comment type="similarity">
    <text evidence="1">Belongs to the LytR/CpsA/Psr (LCP) family.</text>
</comment>
<dbReference type="PANTHER" id="PTHR33392">
    <property type="entry name" value="POLYISOPRENYL-TEICHOIC ACID--PEPTIDOGLYCAN TEICHOIC ACID TRANSFERASE TAGU"/>
    <property type="match status" value="1"/>
</dbReference>
<gene>
    <name evidence="5" type="ORF">GCM10009810_16590</name>
</gene>
<evidence type="ECO:0000256" key="2">
    <source>
        <dbReference type="SAM" id="MobiDB-lite"/>
    </source>
</evidence>
<keyword evidence="3" id="KW-0812">Transmembrane</keyword>
<keyword evidence="3" id="KW-0472">Membrane</keyword>
<feature type="domain" description="Cell envelope-related transcriptional attenuator" evidence="4">
    <location>
        <begin position="199"/>
        <end position="378"/>
    </location>
</feature>
<feature type="compositionally biased region" description="Low complexity" evidence="2">
    <location>
        <begin position="455"/>
        <end position="484"/>
    </location>
</feature>
<dbReference type="Gene3D" id="3.40.630.190">
    <property type="entry name" value="LCP protein"/>
    <property type="match status" value="1"/>
</dbReference>
<dbReference type="PANTHER" id="PTHR33392:SF6">
    <property type="entry name" value="POLYISOPRENYL-TEICHOIC ACID--PEPTIDOGLYCAN TEICHOIC ACID TRANSFERASE TAGU"/>
    <property type="match status" value="1"/>
</dbReference>
<protein>
    <recommendedName>
        <fullName evidence="4">Cell envelope-related transcriptional attenuator domain-containing protein</fullName>
    </recommendedName>
</protein>
<organism evidence="5 6">
    <name type="scientific">Nostocoides vanveenii</name>
    <dbReference type="NCBI Taxonomy" id="330835"/>
    <lineage>
        <taxon>Bacteria</taxon>
        <taxon>Bacillati</taxon>
        <taxon>Actinomycetota</taxon>
        <taxon>Actinomycetes</taxon>
        <taxon>Micrococcales</taxon>
        <taxon>Intrasporangiaceae</taxon>
        <taxon>Nostocoides</taxon>
    </lineage>
</organism>
<dbReference type="RefSeq" id="WP_344064685.1">
    <property type="nucleotide sequence ID" value="NZ_BAAAPN010000043.1"/>
</dbReference>
<feature type="region of interest" description="Disordered" evidence="2">
    <location>
        <begin position="453"/>
        <end position="497"/>
    </location>
</feature>
<accession>A0ABN2KJJ2</accession>
<dbReference type="Pfam" id="PF03816">
    <property type="entry name" value="LytR_cpsA_psr"/>
    <property type="match status" value="1"/>
</dbReference>
<feature type="transmembrane region" description="Helical" evidence="3">
    <location>
        <begin position="118"/>
        <end position="137"/>
    </location>
</feature>
<feature type="transmembrane region" description="Helical" evidence="3">
    <location>
        <begin position="20"/>
        <end position="37"/>
    </location>
</feature>
<name>A0ABN2KJJ2_9MICO</name>
<sequence>MSDRAPTRPPTRRTPHPLRHTYAMTLLGTVLPGAGLLRTRLRGFGTVLMGTTALVLLFGIYTLLRNGLVGSALSLGLNSGRLMLLFWAVLAGAVVWMVSIVLTTAVTRPHGLSRDERLATTMVAFLCCLAVAAPSLYAARTLTLQRSVVETVFAHDPTSTGTATAGIPAVGQDDPWKTVPRVNVLLIGSDAGADRVGVRPDSMMVASINTRTGDAVLIGIPRNLERAPIPASNPLSTLYPHGYDCGDQCLMNAIWTLAEEHADLFPGETNPGLRSTRDVIGEILGLRIDNSVVIDLSGFAALVNAMGGVDVNVKERVCIGCKALPDGTIVGTTGWIEPGPQHLDGYHALWYARSRASTDDFSRMRRQRCVVGALVNQVSPGTMLLRYPQLAEVLKADVSIDIPQAHLQAWVPLIEKIQRDGTMRSLPLTNKVINVVNPDYAKIRELVANAISDNPTTSTTPASTSASTPAGTTSSTPPTSSSSTDAGDGLTTLKAAC</sequence>
<evidence type="ECO:0000256" key="1">
    <source>
        <dbReference type="ARBA" id="ARBA00006068"/>
    </source>
</evidence>
<keyword evidence="3" id="KW-1133">Transmembrane helix</keyword>
<dbReference type="Proteomes" id="UP001501475">
    <property type="component" value="Unassembled WGS sequence"/>
</dbReference>
<proteinExistence type="inferred from homology"/>
<evidence type="ECO:0000313" key="6">
    <source>
        <dbReference type="Proteomes" id="UP001501475"/>
    </source>
</evidence>
<evidence type="ECO:0000256" key="3">
    <source>
        <dbReference type="SAM" id="Phobius"/>
    </source>
</evidence>
<comment type="caution">
    <text evidence="5">The sequence shown here is derived from an EMBL/GenBank/DDBJ whole genome shotgun (WGS) entry which is preliminary data.</text>
</comment>
<feature type="transmembrane region" description="Helical" evidence="3">
    <location>
        <begin position="44"/>
        <end position="64"/>
    </location>
</feature>
<reference evidence="5 6" key="1">
    <citation type="journal article" date="2019" name="Int. J. Syst. Evol. Microbiol.">
        <title>The Global Catalogue of Microorganisms (GCM) 10K type strain sequencing project: providing services to taxonomists for standard genome sequencing and annotation.</title>
        <authorList>
            <consortium name="The Broad Institute Genomics Platform"/>
            <consortium name="The Broad Institute Genome Sequencing Center for Infectious Disease"/>
            <person name="Wu L."/>
            <person name="Ma J."/>
        </authorList>
    </citation>
    <scope>NUCLEOTIDE SEQUENCE [LARGE SCALE GENOMIC DNA]</scope>
    <source>
        <strain evidence="5 6">JCM 15591</strain>
    </source>
</reference>
<dbReference type="InterPro" id="IPR050922">
    <property type="entry name" value="LytR/CpsA/Psr_CW_biosynth"/>
</dbReference>
<evidence type="ECO:0000259" key="4">
    <source>
        <dbReference type="Pfam" id="PF03816"/>
    </source>
</evidence>
<feature type="transmembrane region" description="Helical" evidence="3">
    <location>
        <begin position="84"/>
        <end position="106"/>
    </location>
</feature>
<dbReference type="InterPro" id="IPR004474">
    <property type="entry name" value="LytR_CpsA_psr"/>
</dbReference>
<evidence type="ECO:0000313" key="5">
    <source>
        <dbReference type="EMBL" id="GAA1757817.1"/>
    </source>
</evidence>
<keyword evidence="6" id="KW-1185">Reference proteome</keyword>